<gene>
    <name evidence="1" type="ORF">DPEC_G00031730</name>
</gene>
<sequence length="123" mass="13622">MRFAVLLDLYHYLVQCSCVMPPSSLPPLSSNLPPPHLPSLHDSSASPPPLIFYIVLLKAHQPLLGCSLTCLIKWVVWNLSADWLTAISHSRESMATPVERSISIDSVLCKSNSKFLRDPTLAK</sequence>
<proteinExistence type="predicted"/>
<organism evidence="1 2">
    <name type="scientific">Dallia pectoralis</name>
    <name type="common">Alaska blackfish</name>
    <dbReference type="NCBI Taxonomy" id="75939"/>
    <lineage>
        <taxon>Eukaryota</taxon>
        <taxon>Metazoa</taxon>
        <taxon>Chordata</taxon>
        <taxon>Craniata</taxon>
        <taxon>Vertebrata</taxon>
        <taxon>Euteleostomi</taxon>
        <taxon>Actinopterygii</taxon>
        <taxon>Neopterygii</taxon>
        <taxon>Teleostei</taxon>
        <taxon>Protacanthopterygii</taxon>
        <taxon>Esociformes</taxon>
        <taxon>Umbridae</taxon>
        <taxon>Dallia</taxon>
    </lineage>
</organism>
<name>A0ACC2HCJ7_DALPE</name>
<protein>
    <submittedName>
        <fullName evidence="1">Uncharacterized protein</fullName>
    </submittedName>
</protein>
<dbReference type="EMBL" id="CM055730">
    <property type="protein sequence ID" value="KAJ8013623.1"/>
    <property type="molecule type" value="Genomic_DNA"/>
</dbReference>
<evidence type="ECO:0000313" key="1">
    <source>
        <dbReference type="EMBL" id="KAJ8013623.1"/>
    </source>
</evidence>
<evidence type="ECO:0000313" key="2">
    <source>
        <dbReference type="Proteomes" id="UP001157502"/>
    </source>
</evidence>
<reference evidence="1" key="1">
    <citation type="submission" date="2021-05" db="EMBL/GenBank/DDBJ databases">
        <authorList>
            <person name="Pan Q."/>
            <person name="Jouanno E."/>
            <person name="Zahm M."/>
            <person name="Klopp C."/>
            <person name="Cabau C."/>
            <person name="Louis A."/>
            <person name="Berthelot C."/>
            <person name="Parey E."/>
            <person name="Roest Crollius H."/>
            <person name="Montfort J."/>
            <person name="Robinson-Rechavi M."/>
            <person name="Bouchez O."/>
            <person name="Lampietro C."/>
            <person name="Lopez Roques C."/>
            <person name="Donnadieu C."/>
            <person name="Postlethwait J."/>
            <person name="Bobe J."/>
            <person name="Dillon D."/>
            <person name="Chandos A."/>
            <person name="von Hippel F."/>
            <person name="Guiguen Y."/>
        </authorList>
    </citation>
    <scope>NUCLEOTIDE SEQUENCE</scope>
    <source>
        <strain evidence="1">YG-Jan2019</strain>
    </source>
</reference>
<comment type="caution">
    <text evidence="1">The sequence shown here is derived from an EMBL/GenBank/DDBJ whole genome shotgun (WGS) entry which is preliminary data.</text>
</comment>
<accession>A0ACC2HCJ7</accession>
<keyword evidence="2" id="KW-1185">Reference proteome</keyword>
<dbReference type="Proteomes" id="UP001157502">
    <property type="component" value="Chromosome 3"/>
</dbReference>